<dbReference type="GO" id="GO:0046872">
    <property type="term" value="F:metal ion binding"/>
    <property type="evidence" value="ECO:0007669"/>
    <property type="project" value="UniProtKB-KW"/>
</dbReference>
<dbReference type="InterPro" id="IPR028994">
    <property type="entry name" value="Integrin_alpha_N"/>
</dbReference>
<dbReference type="SUPFAM" id="SSF69179">
    <property type="entry name" value="Integrin domains"/>
    <property type="match status" value="3"/>
</dbReference>
<organism evidence="18 19">
    <name type="scientific">Labeo rohita</name>
    <name type="common">Indian major carp</name>
    <name type="synonym">Cyprinus rohita</name>
    <dbReference type="NCBI Taxonomy" id="84645"/>
    <lineage>
        <taxon>Eukaryota</taxon>
        <taxon>Metazoa</taxon>
        <taxon>Chordata</taxon>
        <taxon>Craniata</taxon>
        <taxon>Vertebrata</taxon>
        <taxon>Euteleostomi</taxon>
        <taxon>Actinopterygii</taxon>
        <taxon>Neopterygii</taxon>
        <taxon>Teleostei</taxon>
        <taxon>Ostariophysi</taxon>
        <taxon>Cypriniformes</taxon>
        <taxon>Cyprinidae</taxon>
        <taxon>Labeoninae</taxon>
        <taxon>Labeonini</taxon>
        <taxon>Labeo</taxon>
    </lineage>
</organism>
<keyword evidence="20" id="KW-1267">Proteomics identification</keyword>
<dbReference type="Pfam" id="PF21520">
    <property type="entry name" value="ITGAX-like_Ig_3"/>
    <property type="match status" value="2"/>
</dbReference>
<evidence type="ECO:0000256" key="2">
    <source>
        <dbReference type="ARBA" id="ARBA00008054"/>
    </source>
</evidence>
<feature type="repeat" description="FG-GAP" evidence="15">
    <location>
        <begin position="1152"/>
        <end position="1210"/>
    </location>
</feature>
<dbReference type="GO" id="GO:0098609">
    <property type="term" value="P:cell-cell adhesion"/>
    <property type="evidence" value="ECO:0007669"/>
    <property type="project" value="TreeGrafter"/>
</dbReference>
<evidence type="ECO:0000256" key="4">
    <source>
        <dbReference type="ARBA" id="ARBA00022723"/>
    </source>
</evidence>
<dbReference type="Gene3D" id="1.20.5.930">
    <property type="entry name" value="Bicelle-embedded integrin alpha(iib) transmembrane segment"/>
    <property type="match status" value="1"/>
</dbReference>
<proteinExistence type="evidence at protein level"/>
<dbReference type="PROSITE" id="PS50234">
    <property type="entry name" value="VWFA"/>
    <property type="match status" value="2"/>
</dbReference>
<evidence type="ECO:0000256" key="15">
    <source>
        <dbReference type="PROSITE-ProRule" id="PRU00803"/>
    </source>
</evidence>
<dbReference type="SMART" id="SM00191">
    <property type="entry name" value="Int_alpha"/>
    <property type="match status" value="4"/>
</dbReference>
<dbReference type="SUPFAM" id="SSF53300">
    <property type="entry name" value="vWA-like"/>
    <property type="match status" value="2"/>
</dbReference>
<evidence type="ECO:0000256" key="16">
    <source>
        <dbReference type="RuleBase" id="RU003762"/>
    </source>
</evidence>
<dbReference type="SUPFAM" id="SSF69318">
    <property type="entry name" value="Integrin alpha N-terminal domain"/>
    <property type="match status" value="2"/>
</dbReference>
<dbReference type="STRING" id="84645.A0A498P3N7"/>
<comment type="similarity">
    <text evidence="2 16">Belongs to the integrin alpha chain family.</text>
</comment>
<dbReference type="Proteomes" id="UP000290572">
    <property type="component" value="Unassembled WGS sequence"/>
</dbReference>
<dbReference type="Gene3D" id="2.60.40.1530">
    <property type="entry name" value="ntegrin, alpha v. Chain A, domain 4"/>
    <property type="match status" value="2"/>
</dbReference>
<dbReference type="SMART" id="SM00327">
    <property type="entry name" value="VWA"/>
    <property type="match status" value="2"/>
</dbReference>
<evidence type="ECO:0000256" key="3">
    <source>
        <dbReference type="ARBA" id="ARBA00022692"/>
    </source>
</evidence>
<dbReference type="InterPro" id="IPR002035">
    <property type="entry name" value="VWF_A"/>
</dbReference>
<evidence type="ECO:0000256" key="5">
    <source>
        <dbReference type="ARBA" id="ARBA00022729"/>
    </source>
</evidence>
<dbReference type="PANTHER" id="PTHR23220:SF118">
    <property type="entry name" value="INTEGRIN ALPHA-X"/>
    <property type="match status" value="1"/>
</dbReference>
<evidence type="ECO:0000256" key="6">
    <source>
        <dbReference type="ARBA" id="ARBA00022737"/>
    </source>
</evidence>
<dbReference type="InterPro" id="IPR032695">
    <property type="entry name" value="Integrin_dom_sf"/>
</dbReference>
<keyword evidence="11" id="KW-0472">Membrane</keyword>
<dbReference type="Gene3D" id="2.60.40.1460">
    <property type="entry name" value="Integrin domains. Chain A, domain 2"/>
    <property type="match status" value="1"/>
</dbReference>
<gene>
    <name evidence="18" type="ORF">ROHU_000755</name>
</gene>
<dbReference type="Pfam" id="PF01839">
    <property type="entry name" value="FG-GAP"/>
    <property type="match status" value="4"/>
</dbReference>
<evidence type="ECO:0000256" key="1">
    <source>
        <dbReference type="ARBA" id="ARBA00004479"/>
    </source>
</evidence>
<dbReference type="Pfam" id="PF20805">
    <property type="entry name" value="Integrin_A_Ig_2"/>
    <property type="match status" value="1"/>
</dbReference>
<feature type="domain" description="VWFA" evidence="17">
    <location>
        <begin position="63"/>
        <end position="239"/>
    </location>
</feature>
<keyword evidence="13 16" id="KW-0675">Receptor</keyword>
<dbReference type="Gene3D" id="3.40.50.410">
    <property type="entry name" value="von Willebrand factor, type A domain"/>
    <property type="match status" value="1"/>
</dbReference>
<keyword evidence="3" id="KW-0812">Transmembrane</keyword>
<feature type="repeat" description="FG-GAP" evidence="15">
    <location>
        <begin position="266"/>
        <end position="325"/>
    </location>
</feature>
<dbReference type="InterPro" id="IPR013519">
    <property type="entry name" value="Int_alpha_beta-p"/>
</dbReference>
<dbReference type="PROSITE" id="PS51470">
    <property type="entry name" value="FG_GAP"/>
    <property type="match status" value="4"/>
</dbReference>
<dbReference type="GO" id="GO:0005178">
    <property type="term" value="F:integrin binding"/>
    <property type="evidence" value="ECO:0007669"/>
    <property type="project" value="TreeGrafter"/>
</dbReference>
<comment type="caution">
    <text evidence="18">The sequence shown here is derived from an EMBL/GenBank/DDBJ whole genome shotgun (WGS) entry which is preliminary data.</text>
</comment>
<dbReference type="PRINTS" id="PR01185">
    <property type="entry name" value="INTEGRINA"/>
</dbReference>
<keyword evidence="5" id="KW-0732">Signal</keyword>
<evidence type="ECO:0000256" key="11">
    <source>
        <dbReference type="ARBA" id="ARBA00023136"/>
    </source>
</evidence>
<dbReference type="GO" id="GO:0008305">
    <property type="term" value="C:integrin complex"/>
    <property type="evidence" value="ECO:0007669"/>
    <property type="project" value="InterPro"/>
</dbReference>
<evidence type="ECO:0000313" key="18">
    <source>
        <dbReference type="EMBL" id="RXN38825.1"/>
    </source>
</evidence>
<dbReference type="InterPro" id="IPR036465">
    <property type="entry name" value="vWFA_dom_sf"/>
</dbReference>
<evidence type="ECO:0000256" key="13">
    <source>
        <dbReference type="ARBA" id="ARBA00023170"/>
    </source>
</evidence>
<evidence type="ECO:0000256" key="7">
    <source>
        <dbReference type="ARBA" id="ARBA00022837"/>
    </source>
</evidence>
<evidence type="ECO:0000256" key="9">
    <source>
        <dbReference type="ARBA" id="ARBA00022989"/>
    </source>
</evidence>
<dbReference type="Gene3D" id="2.130.10.130">
    <property type="entry name" value="Integrin alpha, N-terminal"/>
    <property type="match status" value="1"/>
</dbReference>
<evidence type="ECO:0000256" key="12">
    <source>
        <dbReference type="ARBA" id="ARBA00023157"/>
    </source>
</evidence>
<evidence type="ECO:0000256" key="8">
    <source>
        <dbReference type="ARBA" id="ARBA00022889"/>
    </source>
</evidence>
<keyword evidence="12" id="KW-1015">Disulfide bond</keyword>
<dbReference type="GO" id="GO:0009897">
    <property type="term" value="C:external side of plasma membrane"/>
    <property type="evidence" value="ECO:0007669"/>
    <property type="project" value="TreeGrafter"/>
</dbReference>
<keyword evidence="19" id="KW-1185">Reference proteome</keyword>
<dbReference type="PANTHER" id="PTHR23220">
    <property type="entry name" value="INTEGRIN ALPHA"/>
    <property type="match status" value="1"/>
</dbReference>
<dbReference type="EMBL" id="QBIY01004469">
    <property type="protein sequence ID" value="RXN38825.1"/>
    <property type="molecule type" value="Genomic_DNA"/>
</dbReference>
<keyword evidence="7" id="KW-0106">Calcium</keyword>
<keyword evidence="4" id="KW-0479">Metal-binding</keyword>
<keyword evidence="8 16" id="KW-0130">Cell adhesion</keyword>
<dbReference type="InterPro" id="IPR000413">
    <property type="entry name" value="Integrin_alpha"/>
</dbReference>
<evidence type="ECO:0000313" key="19">
    <source>
        <dbReference type="Proteomes" id="UP000290572"/>
    </source>
</evidence>
<reference evidence="18 19" key="1">
    <citation type="submission" date="2018-03" db="EMBL/GenBank/DDBJ databases">
        <title>Draft genome sequence of Rohu Carp (Labeo rohita).</title>
        <authorList>
            <person name="Das P."/>
            <person name="Kushwaha B."/>
            <person name="Joshi C.G."/>
            <person name="Kumar D."/>
            <person name="Nagpure N.S."/>
            <person name="Sahoo L."/>
            <person name="Das S.P."/>
            <person name="Bit A."/>
            <person name="Patnaik S."/>
            <person name="Meher P.K."/>
            <person name="Jayasankar P."/>
            <person name="Koringa P.G."/>
            <person name="Patel N.V."/>
            <person name="Hinsu A.T."/>
            <person name="Kumar R."/>
            <person name="Pandey M."/>
            <person name="Agarwal S."/>
            <person name="Srivastava S."/>
            <person name="Singh M."/>
            <person name="Iquebal M.A."/>
            <person name="Jaiswal S."/>
            <person name="Angadi U.B."/>
            <person name="Kumar N."/>
            <person name="Raza M."/>
            <person name="Shah T.M."/>
            <person name="Rai A."/>
            <person name="Jena J.K."/>
        </authorList>
    </citation>
    <scope>NUCLEOTIDE SEQUENCE [LARGE SCALE GENOMIC DNA]</scope>
    <source>
        <strain evidence="18">DASCIFA01</strain>
        <tissue evidence="18">Testis</tissue>
    </source>
</reference>
<protein>
    <submittedName>
        <fullName evidence="18">Integrin alpha-M-like protein</fullName>
    </submittedName>
</protein>
<accession>A0A498P3N7</accession>
<dbReference type="InterPro" id="IPR048285">
    <property type="entry name" value="Integrin_alpha_Ig-like_2"/>
</dbReference>
<dbReference type="InterPro" id="IPR013517">
    <property type="entry name" value="FG-GAP"/>
</dbReference>
<feature type="repeat" description="FG-GAP" evidence="15">
    <location>
        <begin position="1091"/>
        <end position="1150"/>
    </location>
</feature>
<keyword evidence="9" id="KW-1133">Transmembrane helix</keyword>
<dbReference type="PRINTS" id="PR00453">
    <property type="entry name" value="VWFADOMAIN"/>
</dbReference>
<keyword evidence="10 16" id="KW-0401">Integrin</keyword>
<dbReference type="Pfam" id="PF00092">
    <property type="entry name" value="VWA"/>
    <property type="match status" value="2"/>
</dbReference>
<dbReference type="InterPro" id="IPR048633">
    <property type="entry name" value="ITGAX-like_Ig_3"/>
</dbReference>
<dbReference type="GO" id="GO:0007229">
    <property type="term" value="P:integrin-mediated signaling pathway"/>
    <property type="evidence" value="ECO:0007669"/>
    <property type="project" value="UniProtKB-KW"/>
</dbReference>
<sequence>MRPGKAVGLDGVCPRVLKVCGPTIPKNCDVTTYNGMCFKISSENVVSKSVPRTLRECPSSQIDIAFLLDGSGSVHNADFNKMKAFVVEMIKSFIDHDTQFAIAQFSTDCEIHDMFQVQSAKMWEDAVTKISQRRGGTHTAKAIKQLVRELFVSEGGARPSASKILVVITDGESTDKYFLAEAVQQAQAKNITRYAIGVGNAFNNYQARRELAIIASLPTNKHVFKVTDFDALDSIREQLKENIIAIEGTQTTGDSSRMEFAQDGFSAALASNPQIGSYFGAELCVVDLNSDSRTDLLLVSAPTYIEPDQEGKVFVYTFNRRSYFIFSDTVLVGMAGQRGRFGSSLASPADLNGDGYMDVLIGAPLEEDGQGSIYIFNGGPYEINPTYSQRIAGLSVQPGLRFFGISLSQSSLDQSADSLPDIAVGSMGAVLLLRSRPIMYLETKVTYNPSKIPTSGTDQSLKNTMTVCFTMRPYNHNIRGLTANINYTITLDAKHQKYRAYFTPKNRFHNSMMNMNMKETCNSHPFSIDGFSEDALNPLSNQLTFTFEGLPSGTLQNISPILLPGIKTTTDHNLDFEINCGRDDICVDDLRMDFNFSGSTNIEVGIMQEINVTVFVENRGENSYNTRFILSYPFGLSYRRIISKQGRVECVSLDSEQKGSFGEFTCHISKPILKGNSQVENDFRELSFKVFIRVPVMLGDKSIWTNKNIEIPDCVKQRDLQPVITDFVEVIKKDRVVNCSVAVCAEFSCDNTLIKNERKFYNITGNTGLRAAVFQLVSSASLDYDKSKYVFFSSDSQQTAPSVQINTQVEVYEEVNLTKEIAGGVIGGLLLLALITAALYKVCGPTIPKNCDVTTYNGMCFKISLDNVVSRSVPKTLRECPTSQIDIAFLMDGSGSVNYVDFNKMKNFVIEMIKSFIDLDTQFAIAQFSTNCFIHHKFQQVKNAKSWEDAVTKIDQKKGWTNTAKAIKQLVRELFVSEGGTRPSASKILVVITDGESTDKDDSLTEAVQQAQAKKITRYAIGVGNAFIVDKAINELATIASLPTDKHVFKVTNFDALASIREQLKENIIAIEGTQTTGDSSRMEFAQDGFSAALTSNPQIGSYFGAELCVVDLNSDSRTDLLLVSAPTYIEPDQEGKVFVYTFNSRSYFTFSGTVLVGMAGQRGRFGSSLASPADLNGDGYMDVLIGAPLEEDGQGSIYIFNGGAYQINLTYSQRIAGLSVQPGLRFFGISLSQSSLDQSADSLPDIAVGSMGAVLLLRSRPIMYLETKLDFEINCGRDDICIDDLRMDFNFSGSTNIEVGIMQEINMTVFVENRGENSYNTFFTLSYPFGLSYRRIISKQGRVECVSLDSEQKGLFGETTCHISKPILKGNSKVENDFRELSFKVFIRVPVVLGDKSIWTNKNIQIPGCVKQRDLRPAITNFVDVIKRDRMVNCSVAACAEFSCDDTLTKNERKFYNITGNVSSGWIEQTGLRAAVFQLVSSASLDYDKSKYVFFSSDSQQTAPSVQAGFFKSQYKQLLENAEQSPEEGPITQQTNKEK</sequence>
<comment type="subcellular location">
    <subcellularLocation>
        <location evidence="1 16">Membrane</location>
        <topology evidence="1 16">Single-pass type I membrane protein</topology>
    </subcellularLocation>
</comment>
<dbReference type="GO" id="GO:0033627">
    <property type="term" value="P:cell adhesion mediated by integrin"/>
    <property type="evidence" value="ECO:0007669"/>
    <property type="project" value="TreeGrafter"/>
</dbReference>
<keyword evidence="14" id="KW-0325">Glycoprotein</keyword>
<keyword evidence="6" id="KW-0677">Repeat</keyword>
<evidence type="ECO:0000259" key="17">
    <source>
        <dbReference type="PROSITE" id="PS50234"/>
    </source>
</evidence>
<evidence type="ECO:0000256" key="10">
    <source>
        <dbReference type="ARBA" id="ARBA00023037"/>
    </source>
</evidence>
<evidence type="ECO:0007829" key="20">
    <source>
        <dbReference type="PeptideAtlas" id="A0A498P3N7"/>
    </source>
</evidence>
<feature type="domain" description="VWFA" evidence="17">
    <location>
        <begin position="886"/>
        <end position="1064"/>
    </location>
</feature>
<evidence type="ECO:0000256" key="14">
    <source>
        <dbReference type="ARBA" id="ARBA00023180"/>
    </source>
</evidence>
<feature type="repeat" description="FG-GAP" evidence="15">
    <location>
        <begin position="327"/>
        <end position="385"/>
    </location>
</feature>
<dbReference type="GO" id="GO:0007160">
    <property type="term" value="P:cell-matrix adhesion"/>
    <property type="evidence" value="ECO:0007669"/>
    <property type="project" value="TreeGrafter"/>
</dbReference>
<name>A0A498P3N7_LABRO</name>